<keyword evidence="3" id="KW-1185">Reference proteome</keyword>
<organism evidence="2 3">
    <name type="scientific">Paenibacillus oceani</name>
    <dbReference type="NCBI Taxonomy" id="2772510"/>
    <lineage>
        <taxon>Bacteria</taxon>
        <taxon>Bacillati</taxon>
        <taxon>Bacillota</taxon>
        <taxon>Bacilli</taxon>
        <taxon>Bacillales</taxon>
        <taxon>Paenibacillaceae</taxon>
        <taxon>Paenibacillus</taxon>
    </lineage>
</organism>
<dbReference type="InterPro" id="IPR025622">
    <property type="entry name" value="YqzE"/>
</dbReference>
<keyword evidence="1" id="KW-0472">Membrane</keyword>
<protein>
    <submittedName>
        <fullName evidence="2">YqzE family protein</fullName>
    </submittedName>
</protein>
<feature type="transmembrane region" description="Helical" evidence="1">
    <location>
        <begin position="41"/>
        <end position="57"/>
    </location>
</feature>
<reference evidence="2" key="1">
    <citation type="submission" date="2020-09" db="EMBL/GenBank/DDBJ databases">
        <title>A novel bacterium of genus Paenibacillus, isolated from South China Sea.</title>
        <authorList>
            <person name="Huang H."/>
            <person name="Mo K."/>
            <person name="Hu Y."/>
        </authorList>
    </citation>
    <scope>NUCLEOTIDE SEQUENCE</scope>
    <source>
        <strain evidence="2">IB182363</strain>
    </source>
</reference>
<keyword evidence="1" id="KW-1133">Transmembrane helix</keyword>
<keyword evidence="1" id="KW-0812">Transmembrane</keyword>
<dbReference type="Proteomes" id="UP000639396">
    <property type="component" value="Unassembled WGS sequence"/>
</dbReference>
<comment type="caution">
    <text evidence="2">The sequence shown here is derived from an EMBL/GenBank/DDBJ whole genome shotgun (WGS) entry which is preliminary data.</text>
</comment>
<gene>
    <name evidence="2" type="ORF">IDH45_10500</name>
</gene>
<accession>A0A927GZT1</accession>
<dbReference type="AlphaFoldDB" id="A0A927GZT1"/>
<sequence>MASKTEDYIKYLTERVVAYMDTPPEVRKEQRILHKSTRMPWHVRWFGMIPLSIAIWWKRRRERKAQRQKTSPHDS</sequence>
<evidence type="ECO:0000313" key="2">
    <source>
        <dbReference type="EMBL" id="MBD2862412.1"/>
    </source>
</evidence>
<dbReference type="EMBL" id="JACXJA010000010">
    <property type="protein sequence ID" value="MBD2862412.1"/>
    <property type="molecule type" value="Genomic_DNA"/>
</dbReference>
<evidence type="ECO:0000313" key="3">
    <source>
        <dbReference type="Proteomes" id="UP000639396"/>
    </source>
</evidence>
<evidence type="ECO:0000256" key="1">
    <source>
        <dbReference type="SAM" id="Phobius"/>
    </source>
</evidence>
<dbReference type="Pfam" id="PF14038">
    <property type="entry name" value="YqzE"/>
    <property type="match status" value="1"/>
</dbReference>
<proteinExistence type="predicted"/>
<name>A0A927GZT1_9BACL</name>